<dbReference type="Proteomes" id="UP000805193">
    <property type="component" value="Unassembled WGS sequence"/>
</dbReference>
<accession>A0AC60P677</accession>
<protein>
    <submittedName>
        <fullName evidence="1">Uncharacterized protein</fullName>
    </submittedName>
</protein>
<reference evidence="1 2" key="1">
    <citation type="journal article" date="2020" name="Cell">
        <title>Large-Scale Comparative Analyses of Tick Genomes Elucidate Their Genetic Diversity and Vector Capacities.</title>
        <authorList>
            <consortium name="Tick Genome and Microbiome Consortium (TIGMIC)"/>
            <person name="Jia N."/>
            <person name="Wang J."/>
            <person name="Shi W."/>
            <person name="Du L."/>
            <person name="Sun Y."/>
            <person name="Zhan W."/>
            <person name="Jiang J.F."/>
            <person name="Wang Q."/>
            <person name="Zhang B."/>
            <person name="Ji P."/>
            <person name="Bell-Sakyi L."/>
            <person name="Cui X.M."/>
            <person name="Yuan T.T."/>
            <person name="Jiang B.G."/>
            <person name="Yang W.F."/>
            <person name="Lam T.T."/>
            <person name="Chang Q.C."/>
            <person name="Ding S.J."/>
            <person name="Wang X.J."/>
            <person name="Zhu J.G."/>
            <person name="Ruan X.D."/>
            <person name="Zhao L."/>
            <person name="Wei J.T."/>
            <person name="Ye R.Z."/>
            <person name="Que T.C."/>
            <person name="Du C.H."/>
            <person name="Zhou Y.H."/>
            <person name="Cheng J.X."/>
            <person name="Dai P.F."/>
            <person name="Guo W.B."/>
            <person name="Han X.H."/>
            <person name="Huang E.J."/>
            <person name="Li L.F."/>
            <person name="Wei W."/>
            <person name="Gao Y.C."/>
            <person name="Liu J.Z."/>
            <person name="Shao H.Z."/>
            <person name="Wang X."/>
            <person name="Wang C.C."/>
            <person name="Yang T.C."/>
            <person name="Huo Q.B."/>
            <person name="Li W."/>
            <person name="Chen H.Y."/>
            <person name="Chen S.E."/>
            <person name="Zhou L.G."/>
            <person name="Ni X.B."/>
            <person name="Tian J.H."/>
            <person name="Sheng Y."/>
            <person name="Liu T."/>
            <person name="Pan Y.S."/>
            <person name="Xia L.Y."/>
            <person name="Li J."/>
            <person name="Zhao F."/>
            <person name="Cao W.C."/>
        </authorList>
    </citation>
    <scope>NUCLEOTIDE SEQUENCE [LARGE SCALE GENOMIC DNA]</scope>
    <source>
        <strain evidence="1">Iper-2018</strain>
    </source>
</reference>
<comment type="caution">
    <text evidence="1">The sequence shown here is derived from an EMBL/GenBank/DDBJ whole genome shotgun (WGS) entry which is preliminary data.</text>
</comment>
<evidence type="ECO:0000313" key="2">
    <source>
        <dbReference type="Proteomes" id="UP000805193"/>
    </source>
</evidence>
<sequence>RNTDNAQASYMHVEDFYSAALRRKLTSSEDPSFAGAQHKRSMYSATTFSGHGILAMAALLNMHPIMSTQQDVPDAKTGLTPREKGLVRDTWALVRKDVKANAIAIFLT</sequence>
<dbReference type="EMBL" id="JABSTQ010011148">
    <property type="protein sequence ID" value="KAG0414807.1"/>
    <property type="molecule type" value="Genomic_DNA"/>
</dbReference>
<gene>
    <name evidence="1" type="ORF">HPB47_008041</name>
</gene>
<proteinExistence type="predicted"/>
<organism evidence="1 2">
    <name type="scientific">Ixodes persulcatus</name>
    <name type="common">Taiga tick</name>
    <dbReference type="NCBI Taxonomy" id="34615"/>
    <lineage>
        <taxon>Eukaryota</taxon>
        <taxon>Metazoa</taxon>
        <taxon>Ecdysozoa</taxon>
        <taxon>Arthropoda</taxon>
        <taxon>Chelicerata</taxon>
        <taxon>Arachnida</taxon>
        <taxon>Acari</taxon>
        <taxon>Parasitiformes</taxon>
        <taxon>Ixodida</taxon>
        <taxon>Ixodoidea</taxon>
        <taxon>Ixodidae</taxon>
        <taxon>Ixodinae</taxon>
        <taxon>Ixodes</taxon>
    </lineage>
</organism>
<name>A0AC60P677_IXOPE</name>
<feature type="non-terminal residue" evidence="1">
    <location>
        <position position="1"/>
    </location>
</feature>
<evidence type="ECO:0000313" key="1">
    <source>
        <dbReference type="EMBL" id="KAG0414807.1"/>
    </source>
</evidence>
<keyword evidence="2" id="KW-1185">Reference proteome</keyword>